<reference evidence="1" key="1">
    <citation type="submission" date="2022-10" db="EMBL/GenBank/DDBJ databases">
        <title>Complete Genome of Trichothecium roseum strain YXFP-22015, a Plant Pathogen Isolated from Citrus.</title>
        <authorList>
            <person name="Wang Y."/>
            <person name="Zhu L."/>
        </authorList>
    </citation>
    <scope>NUCLEOTIDE SEQUENCE</scope>
    <source>
        <strain evidence="1">YXFP-22015</strain>
    </source>
</reference>
<keyword evidence="2" id="KW-1185">Reference proteome</keyword>
<dbReference type="EMBL" id="CM047948">
    <property type="protein sequence ID" value="KAI9896585.1"/>
    <property type="molecule type" value="Genomic_DNA"/>
</dbReference>
<dbReference type="Proteomes" id="UP001163324">
    <property type="component" value="Chromosome 9"/>
</dbReference>
<sequence length="430" mass="45839">MPLLDHQTRPLASLVVLFAAYKVLLLLLALGTALVSDYDTSTSLFYQHTSDGDHAPSPASLSHRLTRWDALYYVHNARAGRVYEQEWAFASGLPAAVGWILAPLGPRGAGGEAGAGIAVAHLAHLASVLSLHRLTALLFPREPRVAFLSAALHVVSPAGLFLSAPYSESPFSALSFAGTYVFALGLGRGRTALPRRAACVVVAGALLGLAAACRSNGLSSGLLFAVDALQALLRLLESPSAGSLLYVAAPLLGGILVAAGVAVPQFFAWTRYCGPDVPAELARPWCDKMVPSIYTFVQEHYWNVGFLRYWTPNQIPLFLLAAPTLALLIASGIRFLRSPSSAPGVSADGELGTFVRVLAASQTVVSVLAITNYHVQIVNRVASGYAVWYWWIAGCFLSEGWKQVGYRIAVAFIMYGCIQAVLFASFLPPA</sequence>
<accession>A0ACC0UR41</accession>
<evidence type="ECO:0000313" key="1">
    <source>
        <dbReference type="EMBL" id="KAI9896585.1"/>
    </source>
</evidence>
<protein>
    <submittedName>
        <fullName evidence="1">Uncharacterized protein</fullName>
    </submittedName>
</protein>
<gene>
    <name evidence="1" type="ORF">N3K66_008757</name>
</gene>
<comment type="caution">
    <text evidence="1">The sequence shown here is derived from an EMBL/GenBank/DDBJ whole genome shotgun (WGS) entry which is preliminary data.</text>
</comment>
<organism evidence="1 2">
    <name type="scientific">Trichothecium roseum</name>
    <dbReference type="NCBI Taxonomy" id="47278"/>
    <lineage>
        <taxon>Eukaryota</taxon>
        <taxon>Fungi</taxon>
        <taxon>Dikarya</taxon>
        <taxon>Ascomycota</taxon>
        <taxon>Pezizomycotina</taxon>
        <taxon>Sordariomycetes</taxon>
        <taxon>Hypocreomycetidae</taxon>
        <taxon>Hypocreales</taxon>
        <taxon>Hypocreales incertae sedis</taxon>
        <taxon>Trichothecium</taxon>
    </lineage>
</organism>
<name>A0ACC0UR41_9HYPO</name>
<proteinExistence type="predicted"/>
<evidence type="ECO:0000313" key="2">
    <source>
        <dbReference type="Proteomes" id="UP001163324"/>
    </source>
</evidence>